<dbReference type="InterPro" id="IPR010496">
    <property type="entry name" value="AL/BT2_dom"/>
</dbReference>
<keyword evidence="4" id="KW-1185">Reference proteome</keyword>
<dbReference type="Proteomes" id="UP001595555">
    <property type="component" value="Unassembled WGS sequence"/>
</dbReference>
<dbReference type="Pfam" id="PF06439">
    <property type="entry name" value="3keto-disac_hyd"/>
    <property type="match status" value="1"/>
</dbReference>
<organism evidence="3 4">
    <name type="scientific">Cellvibrio fontiphilus</name>
    <dbReference type="NCBI Taxonomy" id="1815559"/>
    <lineage>
        <taxon>Bacteria</taxon>
        <taxon>Pseudomonadati</taxon>
        <taxon>Pseudomonadota</taxon>
        <taxon>Gammaproteobacteria</taxon>
        <taxon>Cellvibrionales</taxon>
        <taxon>Cellvibrionaceae</taxon>
        <taxon>Cellvibrio</taxon>
    </lineage>
</organism>
<evidence type="ECO:0000313" key="3">
    <source>
        <dbReference type="EMBL" id="MFC3116548.1"/>
    </source>
</evidence>
<reference evidence="4" key="1">
    <citation type="journal article" date="2019" name="Int. J. Syst. Evol. Microbiol.">
        <title>The Global Catalogue of Microorganisms (GCM) 10K type strain sequencing project: providing services to taxonomists for standard genome sequencing and annotation.</title>
        <authorList>
            <consortium name="The Broad Institute Genomics Platform"/>
            <consortium name="The Broad Institute Genome Sequencing Center for Infectious Disease"/>
            <person name="Wu L."/>
            <person name="Ma J."/>
        </authorList>
    </citation>
    <scope>NUCLEOTIDE SEQUENCE [LARGE SCALE GENOMIC DNA]</scope>
    <source>
        <strain evidence="4">KCTC 52237</strain>
    </source>
</reference>
<evidence type="ECO:0000256" key="1">
    <source>
        <dbReference type="SAM" id="SignalP"/>
    </source>
</evidence>
<dbReference type="Gene3D" id="2.60.120.560">
    <property type="entry name" value="Exo-inulinase, domain 1"/>
    <property type="match status" value="1"/>
</dbReference>
<evidence type="ECO:0000259" key="2">
    <source>
        <dbReference type="Pfam" id="PF06439"/>
    </source>
</evidence>
<feature type="chain" id="PRO_5046791176" evidence="1">
    <location>
        <begin position="20"/>
        <end position="243"/>
    </location>
</feature>
<sequence length="243" mass="27942">MLKNIIMTFVLLTATATYAEQSPLKQSPPNQSLPKPVNLIDEKLSQFTNIYDYGSAQVNDGELILKATDNWFFTTKKTYKNFILTAEVLMPDVSEYSNSGIMFRGQIKTDNNRQQAMGYQAEVDPSERKWSGGLYDQARREWLHPVHATRSFPDADFEKNYLGAWTADMANAYRHLQWNRYRIECRGSDIKIYLNDVLTTHVKDNKDSEGFIGLQHHGSELLKTTGATNNIVRFRNVFITELE</sequence>
<dbReference type="EMBL" id="JBHRTF010000004">
    <property type="protein sequence ID" value="MFC3116548.1"/>
    <property type="molecule type" value="Genomic_DNA"/>
</dbReference>
<dbReference type="RefSeq" id="WP_378119897.1">
    <property type="nucleotide sequence ID" value="NZ_JBHRTF010000004.1"/>
</dbReference>
<feature type="signal peptide" evidence="1">
    <location>
        <begin position="1"/>
        <end position="19"/>
    </location>
</feature>
<comment type="caution">
    <text evidence="3">The sequence shown here is derived from an EMBL/GenBank/DDBJ whole genome shotgun (WGS) entry which is preliminary data.</text>
</comment>
<keyword evidence="1" id="KW-0732">Signal</keyword>
<name>A0ABV7FIH3_9GAMM</name>
<feature type="domain" description="3-keto-alpha-glucoside-1,2-lyase/3-keto-2-hydroxy-glucal hydratase" evidence="2">
    <location>
        <begin position="37"/>
        <end position="239"/>
    </location>
</feature>
<protein>
    <submittedName>
        <fullName evidence="3">DUF1080 domain-containing protein</fullName>
    </submittedName>
</protein>
<proteinExistence type="predicted"/>
<evidence type="ECO:0000313" key="4">
    <source>
        <dbReference type="Proteomes" id="UP001595555"/>
    </source>
</evidence>
<accession>A0ABV7FIH3</accession>
<gene>
    <name evidence="3" type="ORF">ACFODX_13330</name>
</gene>